<evidence type="ECO:0000256" key="1">
    <source>
        <dbReference type="ARBA" id="ARBA00004167"/>
    </source>
</evidence>
<proteinExistence type="inferred from homology"/>
<evidence type="ECO:0000256" key="7">
    <source>
        <dbReference type="ARBA" id="ARBA00023002"/>
    </source>
</evidence>
<dbReference type="Pfam" id="PF00067">
    <property type="entry name" value="p450"/>
    <property type="match status" value="1"/>
</dbReference>
<dbReference type="GO" id="GO:0016705">
    <property type="term" value="F:oxidoreductase activity, acting on paired donors, with incorporation or reduction of molecular oxygen"/>
    <property type="evidence" value="ECO:0007669"/>
    <property type="project" value="InterPro"/>
</dbReference>
<evidence type="ECO:0000256" key="9">
    <source>
        <dbReference type="ARBA" id="ARBA00023033"/>
    </source>
</evidence>
<comment type="subcellular location">
    <subcellularLocation>
        <location evidence="1">Membrane</location>
        <topology evidence="1">Single-pass membrane protein</topology>
    </subcellularLocation>
</comment>
<dbReference type="InterPro" id="IPR036396">
    <property type="entry name" value="Cyt_P450_sf"/>
</dbReference>
<dbReference type="PANTHER" id="PTHR24282:SF28">
    <property type="entry name" value="CYTOCHROME P450"/>
    <property type="match status" value="1"/>
</dbReference>
<dbReference type="GO" id="GO:0016020">
    <property type="term" value="C:membrane"/>
    <property type="evidence" value="ECO:0007669"/>
    <property type="project" value="UniProtKB-SubCell"/>
</dbReference>
<dbReference type="GO" id="GO:0005506">
    <property type="term" value="F:iron ion binding"/>
    <property type="evidence" value="ECO:0007669"/>
    <property type="project" value="InterPro"/>
</dbReference>
<gene>
    <name evidence="13" type="ORF">FEM48_Zijuj11G0066700</name>
</gene>
<evidence type="ECO:0000256" key="12">
    <source>
        <dbReference type="RuleBase" id="RU000461"/>
    </source>
</evidence>
<dbReference type="Proteomes" id="UP000813462">
    <property type="component" value="Unassembled WGS sequence"/>
</dbReference>
<comment type="similarity">
    <text evidence="2 12">Belongs to the cytochrome P450 family.</text>
</comment>
<dbReference type="InterPro" id="IPR002401">
    <property type="entry name" value="Cyt_P450_E_grp-I"/>
</dbReference>
<evidence type="ECO:0000256" key="10">
    <source>
        <dbReference type="ARBA" id="ARBA00023136"/>
    </source>
</evidence>
<dbReference type="PANTHER" id="PTHR24282">
    <property type="entry name" value="CYTOCHROME P450 FAMILY MEMBER"/>
    <property type="match status" value="1"/>
</dbReference>
<keyword evidence="5 11" id="KW-0479">Metal-binding</keyword>
<evidence type="ECO:0000256" key="5">
    <source>
        <dbReference type="ARBA" id="ARBA00022723"/>
    </source>
</evidence>
<dbReference type="InterPro" id="IPR017972">
    <property type="entry name" value="Cyt_P450_CS"/>
</dbReference>
<comment type="caution">
    <text evidence="13">The sequence shown here is derived from an EMBL/GenBank/DDBJ whole genome shotgun (WGS) entry which is preliminary data.</text>
</comment>
<evidence type="ECO:0000256" key="11">
    <source>
        <dbReference type="PIRSR" id="PIRSR602401-1"/>
    </source>
</evidence>
<dbReference type="EMBL" id="JAEACU010000011">
    <property type="protein sequence ID" value="KAH7514230.1"/>
    <property type="molecule type" value="Genomic_DNA"/>
</dbReference>
<evidence type="ECO:0000313" key="14">
    <source>
        <dbReference type="Proteomes" id="UP000813462"/>
    </source>
</evidence>
<evidence type="ECO:0000313" key="13">
    <source>
        <dbReference type="EMBL" id="KAH7514230.1"/>
    </source>
</evidence>
<accession>A0A978UHE9</accession>
<reference evidence="13" key="1">
    <citation type="journal article" date="2021" name="Front. Plant Sci.">
        <title>Chromosome-Scale Genome Assembly for Chinese Sour Jujube and Insights Into Its Genome Evolution and Domestication Signature.</title>
        <authorList>
            <person name="Shen L.-Y."/>
            <person name="Luo H."/>
            <person name="Wang X.-L."/>
            <person name="Wang X.-M."/>
            <person name="Qiu X.-J."/>
            <person name="Liu H."/>
            <person name="Zhou S.-S."/>
            <person name="Jia K.-H."/>
            <person name="Nie S."/>
            <person name="Bao Y.-T."/>
            <person name="Zhang R.-G."/>
            <person name="Yun Q.-Z."/>
            <person name="Chai Y.-H."/>
            <person name="Lu J.-Y."/>
            <person name="Li Y."/>
            <person name="Zhao S.-W."/>
            <person name="Mao J.-F."/>
            <person name="Jia S.-G."/>
            <person name="Mao Y.-M."/>
        </authorList>
    </citation>
    <scope>NUCLEOTIDE SEQUENCE</scope>
    <source>
        <strain evidence="13">AT0</strain>
        <tissue evidence="13">Leaf</tissue>
    </source>
</reference>
<dbReference type="AlphaFoldDB" id="A0A978UHE9"/>
<evidence type="ECO:0000256" key="3">
    <source>
        <dbReference type="ARBA" id="ARBA00022617"/>
    </source>
</evidence>
<evidence type="ECO:0000256" key="6">
    <source>
        <dbReference type="ARBA" id="ARBA00022989"/>
    </source>
</evidence>
<evidence type="ECO:0000256" key="2">
    <source>
        <dbReference type="ARBA" id="ARBA00010617"/>
    </source>
</evidence>
<feature type="binding site" description="axial binding residue" evidence="11">
    <location>
        <position position="161"/>
    </location>
    <ligand>
        <name>heme</name>
        <dbReference type="ChEBI" id="CHEBI:30413"/>
    </ligand>
    <ligandPart>
        <name>Fe</name>
        <dbReference type="ChEBI" id="CHEBI:18248"/>
    </ligandPart>
</feature>
<dbReference type="PROSITE" id="PS00086">
    <property type="entry name" value="CYTOCHROME_P450"/>
    <property type="match status" value="1"/>
</dbReference>
<dbReference type="GO" id="GO:0004497">
    <property type="term" value="F:monooxygenase activity"/>
    <property type="evidence" value="ECO:0007669"/>
    <property type="project" value="UniProtKB-KW"/>
</dbReference>
<evidence type="ECO:0000256" key="8">
    <source>
        <dbReference type="ARBA" id="ARBA00023004"/>
    </source>
</evidence>
<keyword evidence="4" id="KW-0812">Transmembrane</keyword>
<dbReference type="Gene3D" id="1.10.630.10">
    <property type="entry name" value="Cytochrome P450"/>
    <property type="match status" value="1"/>
</dbReference>
<evidence type="ECO:0000256" key="4">
    <source>
        <dbReference type="ARBA" id="ARBA00022692"/>
    </source>
</evidence>
<keyword evidence="8 11" id="KW-0408">Iron</keyword>
<dbReference type="SUPFAM" id="SSF48264">
    <property type="entry name" value="Cytochrome P450"/>
    <property type="match status" value="1"/>
</dbReference>
<keyword evidence="9 12" id="KW-0503">Monooxygenase</keyword>
<protein>
    <submittedName>
        <fullName evidence="13">Uncharacterized protein</fullName>
    </submittedName>
</protein>
<name>A0A978UHE9_ZIZJJ</name>
<dbReference type="InterPro" id="IPR001128">
    <property type="entry name" value="Cyt_P450"/>
</dbReference>
<organism evidence="13 14">
    <name type="scientific">Ziziphus jujuba var. spinosa</name>
    <dbReference type="NCBI Taxonomy" id="714518"/>
    <lineage>
        <taxon>Eukaryota</taxon>
        <taxon>Viridiplantae</taxon>
        <taxon>Streptophyta</taxon>
        <taxon>Embryophyta</taxon>
        <taxon>Tracheophyta</taxon>
        <taxon>Spermatophyta</taxon>
        <taxon>Magnoliopsida</taxon>
        <taxon>eudicotyledons</taxon>
        <taxon>Gunneridae</taxon>
        <taxon>Pentapetalae</taxon>
        <taxon>rosids</taxon>
        <taxon>fabids</taxon>
        <taxon>Rosales</taxon>
        <taxon>Rhamnaceae</taxon>
        <taxon>Paliureae</taxon>
        <taxon>Ziziphus</taxon>
    </lineage>
</organism>
<comment type="cofactor">
    <cofactor evidence="11">
        <name>heme</name>
        <dbReference type="ChEBI" id="CHEBI:30413"/>
    </cofactor>
</comment>
<keyword evidence="7 12" id="KW-0560">Oxidoreductase</keyword>
<dbReference type="GO" id="GO:0020037">
    <property type="term" value="F:heme binding"/>
    <property type="evidence" value="ECO:0007669"/>
    <property type="project" value="InterPro"/>
</dbReference>
<dbReference type="InterPro" id="IPR050665">
    <property type="entry name" value="Cytochrome_P450_Monooxygen"/>
</dbReference>
<dbReference type="PRINTS" id="PR00463">
    <property type="entry name" value="EP450I"/>
</dbReference>
<sequence length="176" mass="20018">MMESANALVKTWESIIDKTTHGGVVDILVHDYVRRFCSNVISNILFGSNYKEGNMIFPKYRALLHAIASPTIFPKSEVPAVAAMWVVIFVSRKALENIKVGEMWVLKGVYIWIWMLELHRDPKLWGPDTHKFKPERFAKGVIEACKCPQVYLPFGVGARVCPGQTLAMVEIKILWL</sequence>
<keyword evidence="10" id="KW-0472">Membrane</keyword>
<keyword evidence="3 11" id="KW-0349">Heme</keyword>
<keyword evidence="6" id="KW-1133">Transmembrane helix</keyword>